<dbReference type="Pfam" id="PF19066">
    <property type="entry name" value="P9_TM"/>
    <property type="match status" value="1"/>
</dbReference>
<evidence type="ECO:0000259" key="2">
    <source>
        <dbReference type="Pfam" id="PF19066"/>
    </source>
</evidence>
<keyword evidence="1" id="KW-0472">Membrane</keyword>
<dbReference type="EMBL" id="MK072143">
    <property type="protein sequence ID" value="AYV79395.1"/>
    <property type="molecule type" value="Genomic_DNA"/>
</dbReference>
<feature type="transmembrane region" description="Helical" evidence="1">
    <location>
        <begin position="56"/>
        <end position="73"/>
    </location>
</feature>
<keyword evidence="1" id="KW-1133">Transmembrane helix</keyword>
<keyword evidence="1" id="KW-0812">Transmembrane</keyword>
<name>A0A3G4ZWX6_9VIRU</name>
<reference evidence="3" key="1">
    <citation type="submission" date="2018-10" db="EMBL/GenBank/DDBJ databases">
        <title>Hidden diversity of soil giant viruses.</title>
        <authorList>
            <person name="Schulz F."/>
            <person name="Alteio L."/>
            <person name="Goudeau D."/>
            <person name="Ryan E.M."/>
            <person name="Malmstrom R.R."/>
            <person name="Blanchard J."/>
            <person name="Woyke T."/>
        </authorList>
    </citation>
    <scope>NUCLEOTIDE SEQUENCE</scope>
    <source>
        <strain evidence="3">FNV1</strain>
    </source>
</reference>
<proteinExistence type="predicted"/>
<feature type="domain" description="Minor capsid protein P9 transmembrane helices" evidence="2">
    <location>
        <begin position="4"/>
        <end position="71"/>
    </location>
</feature>
<dbReference type="InterPro" id="IPR043915">
    <property type="entry name" value="P9_TM"/>
</dbReference>
<accession>A0A3G4ZWX6</accession>
<organism evidence="3">
    <name type="scientific">Faunusvirus sp</name>
    <dbReference type="NCBI Taxonomy" id="2487766"/>
    <lineage>
        <taxon>Viruses</taxon>
        <taxon>Varidnaviria</taxon>
        <taxon>Bamfordvirae</taxon>
        <taxon>Nucleocytoviricota</taxon>
        <taxon>Megaviricetes</taxon>
        <taxon>Imitervirales</taxon>
        <taxon>Mimiviridae</taxon>
    </lineage>
</organism>
<evidence type="ECO:0000313" key="3">
    <source>
        <dbReference type="EMBL" id="AYV79395.1"/>
    </source>
</evidence>
<gene>
    <name evidence="3" type="ORF">Faunusvirus12_8</name>
</gene>
<evidence type="ECO:0000256" key="1">
    <source>
        <dbReference type="SAM" id="Phobius"/>
    </source>
</evidence>
<sequence>MDRFWLEDFGVIFGGNRYWQIIPDIKMSRIEILNAISRFCLYLAILFVMFSSNTEWLYIPILLVITCIVLYNVEKKYNKILPIDTEIESLALNKPDACQRPTPANPYMNVLQSDYIDNPTRPPACDIMDPNIKQEVMDNYTNNLYTNETDIYTSKILERIYYTTPGSTIPNDQISFAKWLYNQPATCKENNEGCLEYEDIRQNYAV</sequence>
<protein>
    <recommendedName>
        <fullName evidence="2">Minor capsid protein P9 transmembrane helices domain-containing protein</fullName>
    </recommendedName>
</protein>
<feature type="transmembrane region" description="Helical" evidence="1">
    <location>
        <begin position="32"/>
        <end position="50"/>
    </location>
</feature>